<name>A0A0D7BMG2_9AGAR</name>
<evidence type="ECO:0000313" key="2">
    <source>
        <dbReference type="Proteomes" id="UP000054007"/>
    </source>
</evidence>
<dbReference type="Proteomes" id="UP000054007">
    <property type="component" value="Unassembled WGS sequence"/>
</dbReference>
<reference evidence="1 2" key="1">
    <citation type="journal article" date="2015" name="Fungal Genet. Biol.">
        <title>Evolution of novel wood decay mechanisms in Agaricales revealed by the genome sequences of Fistulina hepatica and Cylindrobasidium torrendii.</title>
        <authorList>
            <person name="Floudas D."/>
            <person name="Held B.W."/>
            <person name="Riley R."/>
            <person name="Nagy L.G."/>
            <person name="Koehler G."/>
            <person name="Ransdell A.S."/>
            <person name="Younus H."/>
            <person name="Chow J."/>
            <person name="Chiniquy J."/>
            <person name="Lipzen A."/>
            <person name="Tritt A."/>
            <person name="Sun H."/>
            <person name="Haridas S."/>
            <person name="LaButti K."/>
            <person name="Ohm R.A."/>
            <person name="Kues U."/>
            <person name="Blanchette R.A."/>
            <person name="Grigoriev I.V."/>
            <person name="Minto R.E."/>
            <person name="Hibbett D.S."/>
        </authorList>
    </citation>
    <scope>NUCLEOTIDE SEQUENCE [LARGE SCALE GENOMIC DNA]</scope>
    <source>
        <strain evidence="1 2">FP15055 ss-10</strain>
    </source>
</reference>
<dbReference type="EMBL" id="KN880463">
    <property type="protein sequence ID" value="KIY70776.1"/>
    <property type="molecule type" value="Genomic_DNA"/>
</dbReference>
<dbReference type="AlphaFoldDB" id="A0A0D7BMG2"/>
<organism evidence="1 2">
    <name type="scientific">Cylindrobasidium torrendii FP15055 ss-10</name>
    <dbReference type="NCBI Taxonomy" id="1314674"/>
    <lineage>
        <taxon>Eukaryota</taxon>
        <taxon>Fungi</taxon>
        <taxon>Dikarya</taxon>
        <taxon>Basidiomycota</taxon>
        <taxon>Agaricomycotina</taxon>
        <taxon>Agaricomycetes</taxon>
        <taxon>Agaricomycetidae</taxon>
        <taxon>Agaricales</taxon>
        <taxon>Marasmiineae</taxon>
        <taxon>Physalacriaceae</taxon>
        <taxon>Cylindrobasidium</taxon>
    </lineage>
</organism>
<evidence type="ECO:0000313" key="1">
    <source>
        <dbReference type="EMBL" id="KIY70776.1"/>
    </source>
</evidence>
<sequence>MFVNLLEVVQGQVQTENWRSSHRHARSRGLPSCQRRSGRSRTDWDWDFSGCYVLVCVSGLACWSAYRLVPHGNGLVEFL</sequence>
<keyword evidence="2" id="KW-1185">Reference proteome</keyword>
<accession>A0A0D7BMG2</accession>
<protein>
    <submittedName>
        <fullName evidence="1">Uncharacterized protein</fullName>
    </submittedName>
</protein>
<gene>
    <name evidence="1" type="ORF">CYLTODRAFT_168256</name>
</gene>
<proteinExistence type="predicted"/>